<dbReference type="InterPro" id="IPR011050">
    <property type="entry name" value="Pectin_lyase_fold/virulence"/>
</dbReference>
<protein>
    <submittedName>
        <fullName evidence="8">Fibrocystin-L</fullName>
    </submittedName>
</protein>
<evidence type="ECO:0000256" key="6">
    <source>
        <dbReference type="SAM" id="SignalP"/>
    </source>
</evidence>
<dbReference type="PROSITE" id="PS51484">
    <property type="entry name" value="G8"/>
    <property type="match status" value="1"/>
</dbReference>
<dbReference type="EMBL" id="OW240915">
    <property type="protein sequence ID" value="CAH2285754.1"/>
    <property type="molecule type" value="Genomic_DNA"/>
</dbReference>
<feature type="chain" id="PRO_5041992612" evidence="6">
    <location>
        <begin position="23"/>
        <end position="1258"/>
    </location>
</feature>
<sequence>MNQLLLISIAFLVIYEKPMVFGLSSNVGSNSEIGTEITLDETEKKTVHRRSVDGTSTSFNTYVSWSNETFWNSSAENNNTVPKAGSNVVIPSGIYVTADIALPSLNTLTIYGALELKPLTNTEKNGAVTSIPTILSATYIYIQGGLLMAGNESDPFLAELKIILRGNQSSPNMSLPSGNNIGSKFIGVFGQLQLHGLPRSVYKTKLAQTAVAGSTNISLSDPVDWKVGEYILITTTSYNASQSEIRQISGISDDHKNLTLNASLTFTHIGETYRIDNTTTNYTLAADVAVLSRNIQIIGENYNESFGARVLVGAFTNNNITYKGSAKIENVEFYHSGQKSFTDPSDPRYYVTFLNLGVVPENSSYVRGCSLHDGFSPAIGVFNTSGLNIDDNVIYFTVGEGIRIWGQRIKVRRNLVSLSVWPGSYQGKEQPNNTIWNAAIEINNGIDIVLQNNIVAGFERVGYRINGEPCPDANNTNIEWLNNEAHGGLYGVYMNNDGLSGCSQVRRFLVWKCWDYGIYTQTADSVVISNVVLVDNGMGILPIVFGPPASSHQTSKKTITIQNSVLVGSSPSFNCNDTLNVTESNMKLSAQHRSPRPPAGGRSGISWPTFASTHNGAPGNPHAGITSYNAISGLMTVTDTIFAEYRNVCSVESNVIFMTNPLNEDLQHPVMVFQIQTVNCAEDQKVFIHRPDPSKATPSGCVDMVCDAKRKALLKDLDGTFLGSIGSVIPQSEYQWNGLASYGLGDSRIPKVMLTNLNGSSINVSQVAPYQGIIRDPSCAYVPTWESYKCTGLNYEILVIESLDPDTETRRLSPVAVLGDGYIDIISGPQNHTSCNGSNCEKKRVSLFHSIVATNKSFDIYFSTASPQNLRLMLLNCASTKSVRVGIFFPNPQRLDVYVNGIYVYPTNANMTNNGTSFTLNTPTYEGQYLPQLTSNVSGDNFLDETYKMFYTVVKGSTPIQIYTSPLIAVTFKLPAMAVNQFKSDDFLNKLATFLKISSSKLRVKKIVEDGSRRRKRATGGLTVQVEIADPPSTQRTDTSTTGGLTFSNFTTMSQTLAAALINGSLSSQLNVTVSSISVSTPIPSSSDPSWSQVASQNVSRTPSSSGSFLNTVSTLVVIVQPVAGKSGQPFTQQPSLMAQDSNGNCVDVSVSAMSLTANLKYSNNTYATAGLSGNTTISFTSCWANYTNLVLNLPGKGYMLEFVLNNVHAQTRSFDTTDSSTTTTSGSESLTIQSSFHLFIALVLCLLTINGFLDIVS</sequence>
<keyword evidence="4" id="KW-0325">Glycoprotein</keyword>
<feature type="region of interest" description="Disordered" evidence="5">
    <location>
        <begin position="589"/>
        <end position="618"/>
    </location>
</feature>
<keyword evidence="2" id="KW-0472">Membrane</keyword>
<name>A0AAD1S1G0_PELCU</name>
<evidence type="ECO:0000256" key="1">
    <source>
        <dbReference type="ARBA" id="ARBA00004236"/>
    </source>
</evidence>
<dbReference type="PANTHER" id="PTHR46769">
    <property type="entry name" value="POLYCYSTIC KIDNEY AND HEPATIC DISEASE 1 (AUTOSOMAL RECESSIVE)-LIKE 1"/>
    <property type="match status" value="1"/>
</dbReference>
<dbReference type="InterPro" id="IPR019316">
    <property type="entry name" value="G8_domain"/>
</dbReference>
<dbReference type="FunFam" id="2.160.20.10:FF:000031">
    <property type="entry name" value="PKHD1 like 1"/>
    <property type="match status" value="1"/>
</dbReference>
<evidence type="ECO:0000313" key="8">
    <source>
        <dbReference type="EMBL" id="CAH2285754.1"/>
    </source>
</evidence>
<dbReference type="SUPFAM" id="SSF51126">
    <property type="entry name" value="Pectin lyase-like"/>
    <property type="match status" value="1"/>
</dbReference>
<dbReference type="GO" id="GO:0005886">
    <property type="term" value="C:plasma membrane"/>
    <property type="evidence" value="ECO:0007669"/>
    <property type="project" value="UniProtKB-SubCell"/>
</dbReference>
<dbReference type="Pfam" id="PF10162">
    <property type="entry name" value="G8"/>
    <property type="match status" value="1"/>
</dbReference>
<dbReference type="Gene3D" id="2.160.20.10">
    <property type="entry name" value="Single-stranded right-handed beta-helix, Pectin lyase-like"/>
    <property type="match status" value="1"/>
</dbReference>
<organism evidence="8 9">
    <name type="scientific">Pelobates cultripes</name>
    <name type="common">Western spadefoot toad</name>
    <dbReference type="NCBI Taxonomy" id="61616"/>
    <lineage>
        <taxon>Eukaryota</taxon>
        <taxon>Metazoa</taxon>
        <taxon>Chordata</taxon>
        <taxon>Craniata</taxon>
        <taxon>Vertebrata</taxon>
        <taxon>Euteleostomi</taxon>
        <taxon>Amphibia</taxon>
        <taxon>Batrachia</taxon>
        <taxon>Anura</taxon>
        <taxon>Pelobatoidea</taxon>
        <taxon>Pelobatidae</taxon>
        <taxon>Pelobates</taxon>
    </lineage>
</organism>
<evidence type="ECO:0000256" key="2">
    <source>
        <dbReference type="ARBA" id="ARBA00022475"/>
    </source>
</evidence>
<evidence type="ECO:0000259" key="7">
    <source>
        <dbReference type="PROSITE" id="PS51484"/>
    </source>
</evidence>
<dbReference type="PANTHER" id="PTHR46769:SF3">
    <property type="entry name" value="FIBROCYSTIN-L"/>
    <property type="match status" value="1"/>
</dbReference>
<comment type="subcellular location">
    <subcellularLocation>
        <location evidence="1">Cell membrane</location>
    </subcellularLocation>
</comment>
<dbReference type="SMART" id="SM01225">
    <property type="entry name" value="G8"/>
    <property type="match status" value="1"/>
</dbReference>
<proteinExistence type="predicted"/>
<keyword evidence="3 6" id="KW-0732">Signal</keyword>
<gene>
    <name evidence="8" type="ORF">PECUL_23A049365</name>
</gene>
<evidence type="ECO:0000256" key="4">
    <source>
        <dbReference type="ARBA" id="ARBA00023180"/>
    </source>
</evidence>
<dbReference type="Pfam" id="PF24606">
    <property type="entry name" value="CEMIP_beta-hel"/>
    <property type="match status" value="1"/>
</dbReference>
<dbReference type="Proteomes" id="UP001295444">
    <property type="component" value="Chromosome 04"/>
</dbReference>
<feature type="domain" description="G8" evidence="7">
    <location>
        <begin position="69"/>
        <end position="208"/>
    </location>
</feature>
<evidence type="ECO:0000313" key="9">
    <source>
        <dbReference type="Proteomes" id="UP001295444"/>
    </source>
</evidence>
<dbReference type="InterPro" id="IPR052387">
    <property type="entry name" value="Fibrocystin"/>
</dbReference>
<keyword evidence="9" id="KW-1185">Reference proteome</keyword>
<dbReference type="InterPro" id="IPR055401">
    <property type="entry name" value="CEMIP_beta-hel_dom"/>
</dbReference>
<dbReference type="AlphaFoldDB" id="A0AAD1S1G0"/>
<evidence type="ECO:0000256" key="5">
    <source>
        <dbReference type="SAM" id="MobiDB-lite"/>
    </source>
</evidence>
<keyword evidence="2" id="KW-1003">Cell membrane</keyword>
<evidence type="ECO:0000256" key="3">
    <source>
        <dbReference type="ARBA" id="ARBA00022729"/>
    </source>
</evidence>
<accession>A0AAD1S1G0</accession>
<feature type="signal peptide" evidence="6">
    <location>
        <begin position="1"/>
        <end position="22"/>
    </location>
</feature>
<dbReference type="InterPro" id="IPR012334">
    <property type="entry name" value="Pectin_lyas_fold"/>
</dbReference>
<reference evidence="8" key="1">
    <citation type="submission" date="2022-03" db="EMBL/GenBank/DDBJ databases">
        <authorList>
            <person name="Alioto T."/>
            <person name="Alioto T."/>
            <person name="Gomez Garrido J."/>
        </authorList>
    </citation>
    <scope>NUCLEOTIDE SEQUENCE</scope>
</reference>